<dbReference type="EMBL" id="JACXWD010000020">
    <property type="protein sequence ID" value="MBD3868011.1"/>
    <property type="molecule type" value="Genomic_DNA"/>
</dbReference>
<protein>
    <submittedName>
        <fullName evidence="3">Nuclear transport factor 2 family protein</fullName>
    </submittedName>
</protein>
<dbReference type="InterPro" id="IPR027843">
    <property type="entry name" value="DUF4440"/>
</dbReference>
<sequence length="286" mass="30841">MKFTRIAAYLVLATALAGCGGGAADSDAALEMMLSEEIAFGQRSVSEGTRAAFLAYLADDSIVFQPDPADGKTVQMESQDNGALTWDPVYAEISADGTLGYTTGPWTYEGDELADRIQIHGHYVSIWEIQPDGAWKVILDIGNTYPDPFPADGVVEKRVAEDPVEGADAATGRNELLMLDRALSNAPDRIDSLLAATDTDVRIYRNGERPTRGREAALDLLGLILTGAPEPQESIRWEPLDAGVAGSGDLGYTYGRAGVSEDSTSYARIWRRRPGGEWKIVLDVVI</sequence>
<dbReference type="Gene3D" id="3.10.450.50">
    <property type="match status" value="2"/>
</dbReference>
<evidence type="ECO:0000313" key="4">
    <source>
        <dbReference type="Proteomes" id="UP000648239"/>
    </source>
</evidence>
<proteinExistence type="predicted"/>
<comment type="caution">
    <text evidence="3">The sequence shown here is derived from an EMBL/GenBank/DDBJ whole genome shotgun (WGS) entry which is preliminary data.</text>
</comment>
<feature type="signal peptide" evidence="1">
    <location>
        <begin position="1"/>
        <end position="23"/>
    </location>
</feature>
<dbReference type="PROSITE" id="PS51257">
    <property type="entry name" value="PROKAR_LIPOPROTEIN"/>
    <property type="match status" value="1"/>
</dbReference>
<evidence type="ECO:0000313" key="3">
    <source>
        <dbReference type="EMBL" id="MBD3868011.1"/>
    </source>
</evidence>
<feature type="chain" id="PRO_5035251117" evidence="1">
    <location>
        <begin position="24"/>
        <end position="286"/>
    </location>
</feature>
<evidence type="ECO:0000256" key="1">
    <source>
        <dbReference type="SAM" id="SignalP"/>
    </source>
</evidence>
<dbReference type="Pfam" id="PF14534">
    <property type="entry name" value="DUF4440"/>
    <property type="match status" value="1"/>
</dbReference>
<reference evidence="3 4" key="1">
    <citation type="submission" date="2020-08" db="EMBL/GenBank/DDBJ databases">
        <title>Acidobacteriota in marine sediments use diverse sulfur dissimilation pathways.</title>
        <authorList>
            <person name="Wasmund K."/>
        </authorList>
    </citation>
    <scope>NUCLEOTIDE SEQUENCE [LARGE SCALE GENOMIC DNA]</scope>
    <source>
        <strain evidence="3">MAG AM4</strain>
    </source>
</reference>
<dbReference type="InterPro" id="IPR032710">
    <property type="entry name" value="NTF2-like_dom_sf"/>
</dbReference>
<dbReference type="AlphaFoldDB" id="A0A8J7C2L3"/>
<organism evidence="3 4">
    <name type="scientific">Candidatus Polarisedimenticola svalbardensis</name>
    <dbReference type="NCBI Taxonomy" id="2886004"/>
    <lineage>
        <taxon>Bacteria</taxon>
        <taxon>Pseudomonadati</taxon>
        <taxon>Acidobacteriota</taxon>
        <taxon>Candidatus Polarisedimenticolia</taxon>
        <taxon>Candidatus Polarisedimenticolales</taxon>
        <taxon>Candidatus Polarisedimenticolaceae</taxon>
        <taxon>Candidatus Polarisedimenticola</taxon>
    </lineage>
</organism>
<dbReference type="Proteomes" id="UP000648239">
    <property type="component" value="Unassembled WGS sequence"/>
</dbReference>
<evidence type="ECO:0000259" key="2">
    <source>
        <dbReference type="Pfam" id="PF14534"/>
    </source>
</evidence>
<feature type="domain" description="DUF4440" evidence="2">
    <location>
        <begin position="43"/>
        <end position="137"/>
    </location>
</feature>
<accession>A0A8J7C2L3</accession>
<name>A0A8J7C2L3_9BACT</name>
<gene>
    <name evidence="3" type="ORF">IFK94_07795</name>
</gene>
<dbReference type="SUPFAM" id="SSF54427">
    <property type="entry name" value="NTF2-like"/>
    <property type="match status" value="2"/>
</dbReference>
<keyword evidence="1" id="KW-0732">Signal</keyword>